<proteinExistence type="predicted"/>
<reference evidence="2 3" key="1">
    <citation type="submission" date="2018-12" db="EMBL/GenBank/DDBJ databases">
        <title>Alloscrdovia theropitheci sp. nov: a novel taxon from the feces of the bleeding-herat monkey (Theropithecus geleda).</title>
        <authorList>
            <person name="Modesto M."/>
        </authorList>
    </citation>
    <scope>NUCLEOTIDE SEQUENCE [LARGE SCALE GENOMIC DNA]</scope>
    <source>
        <strain evidence="2 3">GLDI4/2</strain>
    </source>
</reference>
<sequence>MTDPYKEPVYGDEEKEKDYSNSLKSSIVVLIFSFIFIGIYGVDAANSISDFRAGSVTVQAYMCGTSRHNSRYGRSRIDVTFCAKDGHVDERYKVTIYEQDYLTAYELMGNKEIGKLTYYPRSHVFVRFENL</sequence>
<evidence type="ECO:0000313" key="3">
    <source>
        <dbReference type="Proteomes" id="UP000291289"/>
    </source>
</evidence>
<accession>A0A4R0QNC9</accession>
<organism evidence="2 3">
    <name type="scientific">Alloscardovia theropitheci</name>
    <dbReference type="NCBI Taxonomy" id="2496842"/>
    <lineage>
        <taxon>Bacteria</taxon>
        <taxon>Bacillati</taxon>
        <taxon>Actinomycetota</taxon>
        <taxon>Actinomycetes</taxon>
        <taxon>Bifidobacteriales</taxon>
        <taxon>Bifidobacteriaceae</taxon>
        <taxon>Alloscardovia</taxon>
    </lineage>
</organism>
<evidence type="ECO:0000313" key="2">
    <source>
        <dbReference type="EMBL" id="TCD53692.1"/>
    </source>
</evidence>
<evidence type="ECO:0000256" key="1">
    <source>
        <dbReference type="SAM" id="Phobius"/>
    </source>
</evidence>
<protein>
    <submittedName>
        <fullName evidence="2">Uncharacterized protein</fullName>
    </submittedName>
</protein>
<name>A0A4R0QNC9_9BIFI</name>
<dbReference type="EMBL" id="RXLP01000026">
    <property type="protein sequence ID" value="TCD53692.1"/>
    <property type="molecule type" value="Genomic_DNA"/>
</dbReference>
<keyword evidence="1" id="KW-0472">Membrane</keyword>
<dbReference type="AlphaFoldDB" id="A0A4R0QNC9"/>
<dbReference type="Proteomes" id="UP000291289">
    <property type="component" value="Unassembled WGS sequence"/>
</dbReference>
<gene>
    <name evidence="2" type="ORF">EJ419_06885</name>
</gene>
<keyword evidence="3" id="KW-1185">Reference proteome</keyword>
<feature type="transmembrane region" description="Helical" evidence="1">
    <location>
        <begin position="23"/>
        <end position="42"/>
    </location>
</feature>
<comment type="caution">
    <text evidence="2">The sequence shown here is derived from an EMBL/GenBank/DDBJ whole genome shotgun (WGS) entry which is preliminary data.</text>
</comment>
<dbReference type="RefSeq" id="WP_131284961.1">
    <property type="nucleotide sequence ID" value="NZ_RXLP01000026.1"/>
</dbReference>
<keyword evidence="1" id="KW-0812">Transmembrane</keyword>
<keyword evidence="1" id="KW-1133">Transmembrane helix</keyword>